<comment type="caution">
    <text evidence="2">The sequence shown here is derived from an EMBL/GenBank/DDBJ whole genome shotgun (WGS) entry which is preliminary data.</text>
</comment>
<evidence type="ECO:0000256" key="1">
    <source>
        <dbReference type="SAM" id="MobiDB-lite"/>
    </source>
</evidence>
<feature type="region of interest" description="Disordered" evidence="1">
    <location>
        <begin position="102"/>
        <end position="122"/>
    </location>
</feature>
<accession>A0AAD8PCZ0</accession>
<gene>
    <name evidence="2" type="ORF">BgAZ_400540</name>
</gene>
<sequence length="631" mass="70726">MTGLADKVAQESATPRVRGSSQKYSRIPAVELINDVASTDWNKVAESVINSQAKVVSRHLRGSDYNVGNILWAYIQPQGDGATSTESTAGDVDTLTAKSEKTNNATKLRQRPAQPSTTHGDAAAKVASGLDMLFGSSNGKSHLFAFGEESTDIKLNRTLESCDVTTETRCMSSQYSSTTLEDCEPFSPYYAASVGSDFSSDMEDSKQVVSDEALRDLSRSPVELLRYKCERFFDHHRLVVKVRKLPSAGNLRSNTDSAKCGESKGTLLYPAYHFVTRQRNHMFEQLMRSRTFLDTRYNGCNEMRNSKSPFSLIELHDGILKHVESLRNDLCDPEFSGIYISVSTKAFESDSEFGRVRRSKTIAWALIELLKSNERCLKGLWVHPSVSAPATTALLSALLPYSIVASFRNSASNMEGGYLVKTFFAWLNDFDAFPRQALILLTSPDRLGLVKHYETFSGRAPSTCATKKSDSENKDARTSHVDLGVTDESCYCHEGANWDNLDRVIVGCTEQLMNSYIPKWTKLVPDQAVVELLDDLKRIVLPESISYNPIRTKESHHTIRDAEFTGLSPLQIRNLLVHLYGCRWKNRLKLSSIKLFREQQFATSVCKHEMISVLDDREERRKRRAQVVGQV</sequence>
<feature type="region of interest" description="Disordered" evidence="1">
    <location>
        <begin position="1"/>
        <end position="23"/>
    </location>
</feature>
<name>A0AAD8PCZ0_BABGI</name>
<organism evidence="2 3">
    <name type="scientific">Babesia gibsoni</name>
    <dbReference type="NCBI Taxonomy" id="33632"/>
    <lineage>
        <taxon>Eukaryota</taxon>
        <taxon>Sar</taxon>
        <taxon>Alveolata</taxon>
        <taxon>Apicomplexa</taxon>
        <taxon>Aconoidasida</taxon>
        <taxon>Piroplasmida</taxon>
        <taxon>Babesiidae</taxon>
        <taxon>Babesia</taxon>
    </lineage>
</organism>
<evidence type="ECO:0000313" key="3">
    <source>
        <dbReference type="Proteomes" id="UP001230268"/>
    </source>
</evidence>
<dbReference type="Proteomes" id="UP001230268">
    <property type="component" value="Unassembled WGS sequence"/>
</dbReference>
<reference evidence="2" key="1">
    <citation type="submission" date="2023-08" db="EMBL/GenBank/DDBJ databases">
        <title>Draft sequence of the Babesia gibsoni genome.</title>
        <authorList>
            <person name="Yamagishi J.Y."/>
            <person name="Xuan X.X."/>
        </authorList>
    </citation>
    <scope>NUCLEOTIDE SEQUENCE</scope>
    <source>
        <strain evidence="2">Azabu</strain>
    </source>
</reference>
<keyword evidence="3" id="KW-1185">Reference proteome</keyword>
<protein>
    <submittedName>
        <fullName evidence="2">Uncharacterized protein</fullName>
    </submittedName>
</protein>
<feature type="compositionally biased region" description="Polar residues" evidence="1">
    <location>
        <begin position="102"/>
        <end position="119"/>
    </location>
</feature>
<dbReference type="EMBL" id="JAVEPI010000004">
    <property type="protein sequence ID" value="KAK1442024.1"/>
    <property type="molecule type" value="Genomic_DNA"/>
</dbReference>
<dbReference type="AlphaFoldDB" id="A0AAD8PCZ0"/>
<proteinExistence type="predicted"/>
<evidence type="ECO:0000313" key="2">
    <source>
        <dbReference type="EMBL" id="KAK1442024.1"/>
    </source>
</evidence>